<evidence type="ECO:0000256" key="3">
    <source>
        <dbReference type="ARBA" id="ARBA00022692"/>
    </source>
</evidence>
<feature type="transmembrane region" description="Helical" evidence="7">
    <location>
        <begin position="254"/>
        <end position="273"/>
    </location>
</feature>
<evidence type="ECO:0000256" key="1">
    <source>
        <dbReference type="ARBA" id="ARBA00004141"/>
    </source>
</evidence>
<dbReference type="OrthoDB" id="10021397at2759"/>
<evidence type="ECO:0000256" key="2">
    <source>
        <dbReference type="ARBA" id="ARBA00022448"/>
    </source>
</evidence>
<dbReference type="GO" id="GO:0005886">
    <property type="term" value="C:plasma membrane"/>
    <property type="evidence" value="ECO:0007669"/>
    <property type="project" value="TreeGrafter"/>
</dbReference>
<dbReference type="Gene3D" id="1.20.1250.20">
    <property type="entry name" value="MFS general substrate transporter like domains"/>
    <property type="match status" value="1"/>
</dbReference>
<accession>A0A6A5TC65</accession>
<feature type="transmembrane region" description="Helical" evidence="7">
    <location>
        <begin position="386"/>
        <end position="407"/>
    </location>
</feature>
<feature type="transmembrane region" description="Helical" evidence="7">
    <location>
        <begin position="95"/>
        <end position="113"/>
    </location>
</feature>
<feature type="region of interest" description="Disordered" evidence="6">
    <location>
        <begin position="1"/>
        <end position="29"/>
    </location>
</feature>
<dbReference type="PANTHER" id="PTHR23501">
    <property type="entry name" value="MAJOR FACILITATOR SUPERFAMILY"/>
    <property type="match status" value="1"/>
</dbReference>
<evidence type="ECO:0000313" key="9">
    <source>
        <dbReference type="EMBL" id="KAF1949860.1"/>
    </source>
</evidence>
<dbReference type="AlphaFoldDB" id="A0A6A5TC65"/>
<feature type="domain" description="Major facilitator superfamily (MFS) profile" evidence="8">
    <location>
        <begin position="60"/>
        <end position="514"/>
    </location>
</feature>
<name>A0A6A5TC65_9PLEO</name>
<evidence type="ECO:0000256" key="6">
    <source>
        <dbReference type="SAM" id="MobiDB-lite"/>
    </source>
</evidence>
<feature type="transmembrane region" description="Helical" evidence="7">
    <location>
        <begin position="326"/>
        <end position="347"/>
    </location>
</feature>
<keyword evidence="2" id="KW-0813">Transport</keyword>
<comment type="subcellular location">
    <subcellularLocation>
        <location evidence="1">Membrane</location>
        <topology evidence="1">Multi-pass membrane protein</topology>
    </subcellularLocation>
</comment>
<dbReference type="PROSITE" id="PS50850">
    <property type="entry name" value="MFS"/>
    <property type="match status" value="1"/>
</dbReference>
<feature type="transmembrane region" description="Helical" evidence="7">
    <location>
        <begin position="58"/>
        <end position="83"/>
    </location>
</feature>
<feature type="transmembrane region" description="Helical" evidence="7">
    <location>
        <begin position="285"/>
        <end position="306"/>
    </location>
</feature>
<dbReference type="Gene3D" id="1.20.1720.10">
    <property type="entry name" value="Multidrug resistance protein D"/>
    <property type="match status" value="1"/>
</dbReference>
<feature type="transmembrane region" description="Helical" evidence="7">
    <location>
        <begin position="359"/>
        <end position="380"/>
    </location>
</feature>
<sequence>MASSIQEESNERPISGAKSRSSASPVAINDDGVNEISTVQSDDSKAPPTSYLQSWRLWVIYVATLFTMFLVPLDMTIVATAIPKVTEEFHRLDEVGWYGSAFFLTLAVFQSPWGKVYKFYPLRWAYAASVFVFEFGSLICALSRNSEMLIVGRVITGCGGAGITIGTYVVIANLVPPAKAPGFIGGIGAAFSIASVAGPLVGGAFTEEVSWRWCFYVNLPIGGAAFLIFFLLFPKPTTPLPQASLKEKLLQLDLVGATLAVSAVVCYFLALEWGGVRKAWNNGSVIGTLVAWILLSIAFAVVQWFLKERASIIPRILKQRHVAGGSAFMFLLGCANFLMIYNLPLYFQSVKGSSPTKSGILVLPLIVSASLFVIASGILFTKFPFYQFYLLFGASFTAIGAGLLYTLKVDSYSGAYLGYQIVVGIGNGACQQIPLTVVQAFSKPEDLATSMSTVLFFQLLSGAMSVAAAQSIFINRLLSAVATRLPDIDPAIVIATGATDLQRVFTPSQLPAIRQSYLDGLHAAWAMAIAFAGAALLTGLSLGFKKIEKPQGKPADKEQDVGENEKDADSRKSEVVATVEEKAIEA</sequence>
<evidence type="ECO:0000256" key="7">
    <source>
        <dbReference type="SAM" id="Phobius"/>
    </source>
</evidence>
<protein>
    <submittedName>
        <fullName evidence="9">MFS general substrate transporter</fullName>
    </submittedName>
</protein>
<keyword evidence="5 7" id="KW-0472">Membrane</keyword>
<dbReference type="FunFam" id="1.20.1250.20:FF:000196">
    <property type="entry name" value="MFS toxin efflux pump (AflT)"/>
    <property type="match status" value="1"/>
</dbReference>
<feature type="transmembrane region" description="Helical" evidence="7">
    <location>
        <begin position="183"/>
        <end position="201"/>
    </location>
</feature>
<dbReference type="InterPro" id="IPR036259">
    <property type="entry name" value="MFS_trans_sf"/>
</dbReference>
<organism evidence="9 10">
    <name type="scientific">Byssothecium circinans</name>
    <dbReference type="NCBI Taxonomy" id="147558"/>
    <lineage>
        <taxon>Eukaryota</taxon>
        <taxon>Fungi</taxon>
        <taxon>Dikarya</taxon>
        <taxon>Ascomycota</taxon>
        <taxon>Pezizomycotina</taxon>
        <taxon>Dothideomycetes</taxon>
        <taxon>Pleosporomycetidae</taxon>
        <taxon>Pleosporales</taxon>
        <taxon>Massarineae</taxon>
        <taxon>Massarinaceae</taxon>
        <taxon>Byssothecium</taxon>
    </lineage>
</organism>
<evidence type="ECO:0000256" key="4">
    <source>
        <dbReference type="ARBA" id="ARBA00022989"/>
    </source>
</evidence>
<feature type="transmembrane region" description="Helical" evidence="7">
    <location>
        <begin position="213"/>
        <end position="234"/>
    </location>
</feature>
<evidence type="ECO:0000256" key="5">
    <source>
        <dbReference type="ARBA" id="ARBA00023136"/>
    </source>
</evidence>
<feature type="transmembrane region" description="Helical" evidence="7">
    <location>
        <begin position="453"/>
        <end position="474"/>
    </location>
</feature>
<dbReference type="SUPFAM" id="SSF103473">
    <property type="entry name" value="MFS general substrate transporter"/>
    <property type="match status" value="1"/>
</dbReference>
<keyword evidence="4 7" id="KW-1133">Transmembrane helix</keyword>
<dbReference type="InterPro" id="IPR020846">
    <property type="entry name" value="MFS_dom"/>
</dbReference>
<feature type="transmembrane region" description="Helical" evidence="7">
    <location>
        <begin position="125"/>
        <end position="143"/>
    </location>
</feature>
<proteinExistence type="predicted"/>
<keyword evidence="10" id="KW-1185">Reference proteome</keyword>
<feature type="region of interest" description="Disordered" evidence="6">
    <location>
        <begin position="548"/>
        <end position="577"/>
    </location>
</feature>
<dbReference type="PANTHER" id="PTHR23501:SF177">
    <property type="entry name" value="MAJOR FACILITATOR SUPERFAMILY (MFS) PROFILE DOMAIN-CONTAINING PROTEIN-RELATED"/>
    <property type="match status" value="1"/>
</dbReference>
<dbReference type="Pfam" id="PF07690">
    <property type="entry name" value="MFS_1"/>
    <property type="match status" value="1"/>
</dbReference>
<gene>
    <name evidence="9" type="ORF">CC80DRAFT_497202</name>
</gene>
<dbReference type="EMBL" id="ML977031">
    <property type="protein sequence ID" value="KAF1949860.1"/>
    <property type="molecule type" value="Genomic_DNA"/>
</dbReference>
<reference evidence="9" key="1">
    <citation type="journal article" date="2020" name="Stud. Mycol.">
        <title>101 Dothideomycetes genomes: a test case for predicting lifestyles and emergence of pathogens.</title>
        <authorList>
            <person name="Haridas S."/>
            <person name="Albert R."/>
            <person name="Binder M."/>
            <person name="Bloem J."/>
            <person name="Labutti K."/>
            <person name="Salamov A."/>
            <person name="Andreopoulos B."/>
            <person name="Baker S."/>
            <person name="Barry K."/>
            <person name="Bills G."/>
            <person name="Bluhm B."/>
            <person name="Cannon C."/>
            <person name="Castanera R."/>
            <person name="Culley D."/>
            <person name="Daum C."/>
            <person name="Ezra D."/>
            <person name="Gonzalez J."/>
            <person name="Henrissat B."/>
            <person name="Kuo A."/>
            <person name="Liang C."/>
            <person name="Lipzen A."/>
            <person name="Lutzoni F."/>
            <person name="Magnuson J."/>
            <person name="Mondo S."/>
            <person name="Nolan M."/>
            <person name="Ohm R."/>
            <person name="Pangilinan J."/>
            <person name="Park H.-J."/>
            <person name="Ramirez L."/>
            <person name="Alfaro M."/>
            <person name="Sun H."/>
            <person name="Tritt A."/>
            <person name="Yoshinaga Y."/>
            <person name="Zwiers L.-H."/>
            <person name="Turgeon B."/>
            <person name="Goodwin S."/>
            <person name="Spatafora J."/>
            <person name="Crous P."/>
            <person name="Grigoriev I."/>
        </authorList>
    </citation>
    <scope>NUCLEOTIDE SEQUENCE</scope>
    <source>
        <strain evidence="9">CBS 675.92</strain>
    </source>
</reference>
<keyword evidence="3 7" id="KW-0812">Transmembrane</keyword>
<feature type="transmembrane region" description="Helical" evidence="7">
    <location>
        <begin position="523"/>
        <end position="544"/>
    </location>
</feature>
<feature type="transmembrane region" description="Helical" evidence="7">
    <location>
        <begin position="150"/>
        <end position="171"/>
    </location>
</feature>
<evidence type="ECO:0000313" key="10">
    <source>
        <dbReference type="Proteomes" id="UP000800035"/>
    </source>
</evidence>
<evidence type="ECO:0000259" key="8">
    <source>
        <dbReference type="PROSITE" id="PS50850"/>
    </source>
</evidence>
<dbReference type="CDD" id="cd17502">
    <property type="entry name" value="MFS_Azr1_MDR_like"/>
    <property type="match status" value="1"/>
</dbReference>
<dbReference type="GO" id="GO:0022857">
    <property type="term" value="F:transmembrane transporter activity"/>
    <property type="evidence" value="ECO:0007669"/>
    <property type="project" value="InterPro"/>
</dbReference>
<dbReference type="Proteomes" id="UP000800035">
    <property type="component" value="Unassembled WGS sequence"/>
</dbReference>
<dbReference type="InterPro" id="IPR011701">
    <property type="entry name" value="MFS"/>
</dbReference>